<dbReference type="InterPro" id="IPR013783">
    <property type="entry name" value="Ig-like_fold"/>
</dbReference>
<keyword evidence="6" id="KW-1185">Reference proteome</keyword>
<dbReference type="InterPro" id="IPR003343">
    <property type="entry name" value="Big_2"/>
</dbReference>
<dbReference type="STRING" id="583355.Caka_3124"/>
<dbReference type="Gene3D" id="2.60.40.10">
    <property type="entry name" value="Immunoglobulins"/>
    <property type="match status" value="1"/>
</dbReference>
<accession>D5EIL6</accession>
<dbReference type="OrthoDB" id="9803751at2"/>
<evidence type="ECO:0000256" key="3">
    <source>
        <dbReference type="SAM" id="SignalP"/>
    </source>
</evidence>
<comment type="similarity">
    <text evidence="1">Belongs to the sulfatase family.</text>
</comment>
<dbReference type="AlphaFoldDB" id="D5EIL6"/>
<sequence length="963" mass="104789">MKNASSLIAASCITATAIQAATIWSEDFDAQSVGTTATNNINIGSTQVGGRNAVSTEIVSATSLPGFTRASGNVLKLVDAGTNSYAAMAYAANDELSISSIQSTDEYVFSVDIYFETTLARPIGEFQPRLKLNGSGGNGSTVDTAALPAGTSAGEYTISYTGTISDFLSSDFNPNSAKPFFYIDQRTASNTVFYVDNLRFETIDVPVDETQATSPIPSDGKELVPFDSRLTWGTNATPINYQVYLSTDETSVLNALPSALQGSFTNASFNPHGLAFDQTYYWRVDTVYEGGTRVTGPVWSFSTAARRTGERPNIIFIMVDDLSHLGISAYAPGASMYNYWNPSLFDVEISTPRIDSLAESGMRFDHFYTYPLCEPTRVCLFSGMNNIRNFTGHRDLSASTVTFANLLQDAGYATCLTGKWKQGGAPNADPNLDTLHRFGFDEYIAYDYNGTGNTYKNPRLVSNGSVTWYTNGEYSPDLINAYALDFIERNQNGPFFVCYPMILVHKNNGPTPDSSGTAYADYNGTDQLPEYYPDMIAYMDKMVGQVIDKLDELGIREETCIIFTADNGTEGAFVQRLADGTLYRGGKNLDNDRGLHVPLLVNQPGTVPSGQGSTHGVNNDLLQMDDIFPTLCDIAGVPIPENLRLDGRSFYPQTLGENGTPREFLFHYSSHSGSDVGAIVPDALDVYVWNHDYKLFSDGRFYDLRNDWLEESPLDINNLSSEQQLSFDWLSQLLTAREFTEASSTRLGHGSLELVVGQSVQAQATVLPATTTRNSLKWTSTNSTIASVDTSGVVTAQSIGSTTITVTNFDGLAPASFTVTVSAAAMDSVGDGIPDVWRAAHFGGDGTSIIPELSCASCDPDADGFDNETEFKLGGDPNTPDNPTELRIVSRSGERVLQFSQPLPSGYAGKRLLHSLEETSDLDSADWTPTPGFYKQPASNQLIEMPLANEQARKFYRIRGEVE</sequence>
<dbReference type="Pfam" id="PF00884">
    <property type="entry name" value="Sulfatase"/>
    <property type="match status" value="1"/>
</dbReference>
<name>D5EIL6_CORAD</name>
<protein>
    <submittedName>
        <fullName evidence="5">Sulfatase</fullName>
    </submittedName>
</protein>
<dbReference type="HOGENOM" id="CLU_307114_0_0_0"/>
<dbReference type="PANTHER" id="PTHR42693">
    <property type="entry name" value="ARYLSULFATASE FAMILY MEMBER"/>
    <property type="match status" value="1"/>
</dbReference>
<dbReference type="InterPro" id="IPR017850">
    <property type="entry name" value="Alkaline_phosphatase_core_sf"/>
</dbReference>
<dbReference type="KEGG" id="caa:Caka_3124"/>
<evidence type="ECO:0000256" key="1">
    <source>
        <dbReference type="ARBA" id="ARBA00008779"/>
    </source>
</evidence>
<feature type="signal peptide" evidence="3">
    <location>
        <begin position="1"/>
        <end position="20"/>
    </location>
</feature>
<evidence type="ECO:0000313" key="5">
    <source>
        <dbReference type="EMBL" id="ADE56137.1"/>
    </source>
</evidence>
<feature type="domain" description="BIG2" evidence="4">
    <location>
        <begin position="741"/>
        <end position="818"/>
    </location>
</feature>
<dbReference type="CDD" id="cd16151">
    <property type="entry name" value="sulfatase_like"/>
    <property type="match status" value="1"/>
</dbReference>
<dbReference type="InterPro" id="IPR008964">
    <property type="entry name" value="Invasin/intimin_cell_adhesion"/>
</dbReference>
<dbReference type="InterPro" id="IPR050738">
    <property type="entry name" value="Sulfatase"/>
</dbReference>
<dbReference type="Gene3D" id="3.40.720.10">
    <property type="entry name" value="Alkaline Phosphatase, subunit A"/>
    <property type="match status" value="1"/>
</dbReference>
<dbReference type="PANTHER" id="PTHR42693:SF53">
    <property type="entry name" value="ENDO-4-O-SULFATASE"/>
    <property type="match status" value="1"/>
</dbReference>
<dbReference type="SMART" id="SM00635">
    <property type="entry name" value="BID_2"/>
    <property type="match status" value="1"/>
</dbReference>
<proteinExistence type="inferred from homology"/>
<keyword evidence="2" id="KW-0378">Hydrolase</keyword>
<dbReference type="SUPFAM" id="SSF49373">
    <property type="entry name" value="Invasin/intimin cell-adhesion fragments"/>
    <property type="match status" value="1"/>
</dbReference>
<dbReference type="EMBL" id="CP001998">
    <property type="protein sequence ID" value="ADE56137.1"/>
    <property type="molecule type" value="Genomic_DNA"/>
</dbReference>
<dbReference type="eggNOG" id="COG3119">
    <property type="taxonomic scope" value="Bacteria"/>
</dbReference>
<evidence type="ECO:0000313" key="6">
    <source>
        <dbReference type="Proteomes" id="UP000000925"/>
    </source>
</evidence>
<dbReference type="Pfam" id="PF02368">
    <property type="entry name" value="Big_2"/>
    <property type="match status" value="1"/>
</dbReference>
<dbReference type="GO" id="GO:0004065">
    <property type="term" value="F:arylsulfatase activity"/>
    <property type="evidence" value="ECO:0007669"/>
    <property type="project" value="TreeGrafter"/>
</dbReference>
<reference evidence="5 6" key="1">
    <citation type="journal article" date="2010" name="Stand. Genomic Sci.">
        <title>Complete genome sequence of Coraliomargarita akajimensis type strain (04OKA010-24).</title>
        <authorList>
            <person name="Mavromatis K."/>
            <person name="Abt B."/>
            <person name="Brambilla E."/>
            <person name="Lapidus A."/>
            <person name="Copeland A."/>
            <person name="Deshpande S."/>
            <person name="Nolan M."/>
            <person name="Lucas S."/>
            <person name="Tice H."/>
            <person name="Cheng J.F."/>
            <person name="Han C."/>
            <person name="Detter J.C."/>
            <person name="Woyke T."/>
            <person name="Goodwin L."/>
            <person name="Pitluck S."/>
            <person name="Held B."/>
            <person name="Brettin T."/>
            <person name="Tapia R."/>
            <person name="Ivanova N."/>
            <person name="Mikhailova N."/>
            <person name="Pati A."/>
            <person name="Liolios K."/>
            <person name="Chen A."/>
            <person name="Palaniappan K."/>
            <person name="Land M."/>
            <person name="Hauser L."/>
            <person name="Chang Y.J."/>
            <person name="Jeffries C.D."/>
            <person name="Rohde M."/>
            <person name="Goker M."/>
            <person name="Bristow J."/>
            <person name="Eisen J.A."/>
            <person name="Markowitz V."/>
            <person name="Hugenholtz P."/>
            <person name="Klenk H.P."/>
            <person name="Kyrpides N.C."/>
        </authorList>
    </citation>
    <scope>NUCLEOTIDE SEQUENCE [LARGE SCALE GENOMIC DNA]</scope>
    <source>
        <strain evidence="6">DSM 45221 / IAM 15411 / JCM 23193 / KCTC 12865</strain>
    </source>
</reference>
<keyword evidence="3" id="KW-0732">Signal</keyword>
<dbReference type="InterPro" id="IPR000917">
    <property type="entry name" value="Sulfatase_N"/>
</dbReference>
<evidence type="ECO:0000259" key="4">
    <source>
        <dbReference type="SMART" id="SM00635"/>
    </source>
</evidence>
<dbReference type="SUPFAM" id="SSF53649">
    <property type="entry name" value="Alkaline phosphatase-like"/>
    <property type="match status" value="1"/>
</dbReference>
<evidence type="ECO:0000256" key="2">
    <source>
        <dbReference type="ARBA" id="ARBA00022801"/>
    </source>
</evidence>
<dbReference type="eggNOG" id="COG5492">
    <property type="taxonomic scope" value="Bacteria"/>
</dbReference>
<gene>
    <name evidence="5" type="ordered locus">Caka_3124</name>
</gene>
<dbReference type="Gene3D" id="2.60.40.1080">
    <property type="match status" value="1"/>
</dbReference>
<dbReference type="RefSeq" id="WP_013044853.1">
    <property type="nucleotide sequence ID" value="NC_014008.1"/>
</dbReference>
<dbReference type="Proteomes" id="UP000000925">
    <property type="component" value="Chromosome"/>
</dbReference>
<organism evidence="5 6">
    <name type="scientific">Coraliomargarita akajimensis (strain DSM 45221 / IAM 15411 / JCM 23193 / KCTC 12865 / 04OKA010-24)</name>
    <dbReference type="NCBI Taxonomy" id="583355"/>
    <lineage>
        <taxon>Bacteria</taxon>
        <taxon>Pseudomonadati</taxon>
        <taxon>Verrucomicrobiota</taxon>
        <taxon>Opitutia</taxon>
        <taxon>Puniceicoccales</taxon>
        <taxon>Coraliomargaritaceae</taxon>
        <taxon>Coraliomargarita</taxon>
    </lineage>
</organism>
<feature type="chain" id="PRO_5003071518" evidence="3">
    <location>
        <begin position="21"/>
        <end position="963"/>
    </location>
</feature>